<evidence type="ECO:0000256" key="5">
    <source>
        <dbReference type="ARBA" id="ARBA00023157"/>
    </source>
</evidence>
<feature type="signal peptide" evidence="7">
    <location>
        <begin position="1"/>
        <end position="26"/>
    </location>
</feature>
<dbReference type="GO" id="GO:0005178">
    <property type="term" value="F:integrin binding"/>
    <property type="evidence" value="ECO:0007669"/>
    <property type="project" value="TreeGrafter"/>
</dbReference>
<dbReference type="PROSITE" id="PS51323">
    <property type="entry name" value="IGFBP_N_2"/>
    <property type="match status" value="1"/>
</dbReference>
<dbReference type="GO" id="GO:0005615">
    <property type="term" value="C:extracellular space"/>
    <property type="evidence" value="ECO:0007669"/>
    <property type="project" value="TreeGrafter"/>
</dbReference>
<sequence>MERRSGLCAGAATCALLLYLFTQVSCQLCGGPCYCPRTVPLCPAGVPLVLDGCRCCQVCARQRGEACDEKYVCDSQRGLRCDYSASFPGGPGECVSQEELGCELNGVTYQEGQVFQPSCATQCHCSGGGVTCVPLCRMDVRLPSPDCPNPQHVQLPGKCCKEWVCENMDNTVLQDAMAASRPDGTRPRFLGPNKNAASNCIEQSTEWSACSRSCGPGVSYRVSNRNWACRLERQTRVCQVRPCQAAHRRIHMGMGRCESSYRAALPERLEHRGCYSTRAYRLKYCGLCSDSRCCTPYQTHTLRMAFRCPRGRYRIYPVMVIDSCVCHYNCPYTYMAMSAGAILRA</sequence>
<dbReference type="SMART" id="SM00041">
    <property type="entry name" value="CT"/>
    <property type="match status" value="1"/>
</dbReference>
<dbReference type="PROSITE" id="PS50184">
    <property type="entry name" value="VWFC_2"/>
    <property type="match status" value="1"/>
</dbReference>
<dbReference type="InterPro" id="IPR000884">
    <property type="entry name" value="TSP1_rpt"/>
</dbReference>
<dbReference type="GO" id="GO:0007155">
    <property type="term" value="P:cell adhesion"/>
    <property type="evidence" value="ECO:0007669"/>
    <property type="project" value="TreeGrafter"/>
</dbReference>
<evidence type="ECO:0000256" key="3">
    <source>
        <dbReference type="ARBA" id="ARBA00022525"/>
    </source>
</evidence>
<dbReference type="Proteomes" id="UP001046870">
    <property type="component" value="Chromosome 8"/>
</dbReference>
<feature type="domain" description="IGFBP N-terminal" evidence="10">
    <location>
        <begin position="25"/>
        <end position="97"/>
    </location>
</feature>
<dbReference type="PANTHER" id="PTHR11348:SF22">
    <property type="entry name" value="CCN FAMILY MEMBER 5"/>
    <property type="match status" value="1"/>
</dbReference>
<proteinExistence type="inferred from homology"/>
<comment type="similarity">
    <text evidence="2">Belongs to the CCN family.</text>
</comment>
<dbReference type="PANTHER" id="PTHR11348">
    <property type="entry name" value="CONNECTIVE TISSUE GROWTH FACTOR-RELATED"/>
    <property type="match status" value="1"/>
</dbReference>
<feature type="domain" description="VWFC" evidence="9">
    <location>
        <begin position="102"/>
        <end position="166"/>
    </location>
</feature>
<evidence type="ECO:0000313" key="12">
    <source>
        <dbReference type="Proteomes" id="UP001046870"/>
    </source>
</evidence>
<feature type="domain" description="CTCK" evidence="8">
    <location>
        <begin position="257"/>
        <end position="331"/>
    </location>
</feature>
<reference evidence="11" key="1">
    <citation type="submission" date="2021-01" db="EMBL/GenBank/DDBJ databases">
        <authorList>
            <person name="Zahm M."/>
            <person name="Roques C."/>
            <person name="Cabau C."/>
            <person name="Klopp C."/>
            <person name="Donnadieu C."/>
            <person name="Jouanno E."/>
            <person name="Lampietro C."/>
            <person name="Louis A."/>
            <person name="Herpin A."/>
            <person name="Echchiki A."/>
            <person name="Berthelot C."/>
            <person name="Parey E."/>
            <person name="Roest-Crollius H."/>
            <person name="Braasch I."/>
            <person name="Postlethwait J."/>
            <person name="Bobe J."/>
            <person name="Montfort J."/>
            <person name="Bouchez O."/>
            <person name="Begum T."/>
            <person name="Mejri S."/>
            <person name="Adams A."/>
            <person name="Chen W.-J."/>
            <person name="Guiguen Y."/>
        </authorList>
    </citation>
    <scope>NUCLEOTIDE SEQUENCE</scope>
    <source>
        <strain evidence="11">YG-15Mar2019-1</strain>
        <tissue evidence="11">Brain</tissue>
    </source>
</reference>
<evidence type="ECO:0000256" key="2">
    <source>
        <dbReference type="ARBA" id="ARBA00008125"/>
    </source>
</evidence>
<keyword evidence="12" id="KW-1185">Reference proteome</keyword>
<evidence type="ECO:0000259" key="8">
    <source>
        <dbReference type="PROSITE" id="PS01225"/>
    </source>
</evidence>
<dbReference type="SMART" id="SM00121">
    <property type="entry name" value="IB"/>
    <property type="match status" value="1"/>
</dbReference>
<keyword evidence="3" id="KW-0964">Secreted</keyword>
<dbReference type="SUPFAM" id="SSF57603">
    <property type="entry name" value="FnI-like domain"/>
    <property type="match status" value="1"/>
</dbReference>
<organism evidence="11 12">
    <name type="scientific">Megalops atlanticus</name>
    <name type="common">Tarpon</name>
    <name type="synonym">Clupea gigantea</name>
    <dbReference type="NCBI Taxonomy" id="7932"/>
    <lineage>
        <taxon>Eukaryota</taxon>
        <taxon>Metazoa</taxon>
        <taxon>Chordata</taxon>
        <taxon>Craniata</taxon>
        <taxon>Vertebrata</taxon>
        <taxon>Euteleostomi</taxon>
        <taxon>Actinopterygii</taxon>
        <taxon>Neopterygii</taxon>
        <taxon>Teleostei</taxon>
        <taxon>Elopiformes</taxon>
        <taxon>Megalopidae</taxon>
        <taxon>Megalops</taxon>
    </lineage>
</organism>
<dbReference type="InterPro" id="IPR006208">
    <property type="entry name" value="Glyco_hormone_CN"/>
</dbReference>
<comment type="caution">
    <text evidence="11">The sequence shown here is derived from an EMBL/GenBank/DDBJ whole genome shotgun (WGS) entry which is preliminary data.</text>
</comment>
<protein>
    <recommendedName>
        <fullName evidence="13">Connective tissue growth factor</fullName>
    </recommendedName>
</protein>
<dbReference type="SUPFAM" id="SSF57184">
    <property type="entry name" value="Growth factor receptor domain"/>
    <property type="match status" value="1"/>
</dbReference>
<dbReference type="OrthoDB" id="365605at2759"/>
<dbReference type="InterPro" id="IPR001007">
    <property type="entry name" value="VWF_dom"/>
</dbReference>
<dbReference type="InterPro" id="IPR000867">
    <property type="entry name" value="IGFBP-like"/>
</dbReference>
<dbReference type="InterPro" id="IPR043973">
    <property type="entry name" value="TSP1_CCN"/>
</dbReference>
<evidence type="ECO:0000259" key="10">
    <source>
        <dbReference type="PROSITE" id="PS51323"/>
    </source>
</evidence>
<dbReference type="PROSITE" id="PS01185">
    <property type="entry name" value="CTCK_1"/>
    <property type="match status" value="1"/>
</dbReference>
<dbReference type="Pfam" id="PF00007">
    <property type="entry name" value="Cys_knot"/>
    <property type="match status" value="1"/>
</dbReference>
<comment type="caution">
    <text evidence="6">Lacks conserved residue(s) required for the propagation of feature annotation.</text>
</comment>
<dbReference type="Pfam" id="PF19035">
    <property type="entry name" value="TSP1_CCN"/>
    <property type="match status" value="1"/>
</dbReference>
<dbReference type="Gene3D" id="2.10.70.10">
    <property type="entry name" value="Complement Module, domain 1"/>
    <property type="match status" value="1"/>
</dbReference>
<evidence type="ECO:0000256" key="4">
    <source>
        <dbReference type="ARBA" id="ARBA00022729"/>
    </source>
</evidence>
<dbReference type="SMART" id="SM00214">
    <property type="entry name" value="VWC"/>
    <property type="match status" value="1"/>
</dbReference>
<dbReference type="PROSITE" id="PS01208">
    <property type="entry name" value="VWFC_1"/>
    <property type="match status" value="1"/>
</dbReference>
<evidence type="ECO:0000313" key="11">
    <source>
        <dbReference type="EMBL" id="KAG7471945.1"/>
    </source>
</evidence>
<dbReference type="InterPro" id="IPR006207">
    <property type="entry name" value="Cys_knot_C"/>
</dbReference>
<dbReference type="Pfam" id="PF00219">
    <property type="entry name" value="IGFBP"/>
    <property type="match status" value="1"/>
</dbReference>
<dbReference type="InterPro" id="IPR050941">
    <property type="entry name" value="CCN"/>
</dbReference>
<evidence type="ECO:0000259" key="9">
    <source>
        <dbReference type="PROSITE" id="PS50184"/>
    </source>
</evidence>
<dbReference type="PROSITE" id="PS50092">
    <property type="entry name" value="TSP1"/>
    <property type="match status" value="1"/>
</dbReference>
<evidence type="ECO:0000256" key="1">
    <source>
        <dbReference type="ARBA" id="ARBA00004613"/>
    </source>
</evidence>
<evidence type="ECO:0000256" key="6">
    <source>
        <dbReference type="PROSITE-ProRule" id="PRU00039"/>
    </source>
</evidence>
<dbReference type="Pfam" id="PF00093">
    <property type="entry name" value="VWC"/>
    <property type="match status" value="1"/>
</dbReference>
<evidence type="ECO:0000256" key="7">
    <source>
        <dbReference type="SAM" id="SignalP"/>
    </source>
</evidence>
<keyword evidence="4 7" id="KW-0732">Signal</keyword>
<dbReference type="EMBL" id="JAFDVH010000008">
    <property type="protein sequence ID" value="KAG7471945.1"/>
    <property type="molecule type" value="Genomic_DNA"/>
</dbReference>
<dbReference type="GO" id="GO:0031012">
    <property type="term" value="C:extracellular matrix"/>
    <property type="evidence" value="ECO:0007669"/>
    <property type="project" value="TreeGrafter"/>
</dbReference>
<gene>
    <name evidence="11" type="ORF">MATL_G00103380</name>
</gene>
<feature type="chain" id="PRO_5038995298" description="Connective tissue growth factor" evidence="7">
    <location>
        <begin position="27"/>
        <end position="345"/>
    </location>
</feature>
<dbReference type="AlphaFoldDB" id="A0A9D3TBX8"/>
<dbReference type="GO" id="GO:0008201">
    <property type="term" value="F:heparin binding"/>
    <property type="evidence" value="ECO:0007669"/>
    <property type="project" value="TreeGrafter"/>
</dbReference>
<dbReference type="GO" id="GO:0007165">
    <property type="term" value="P:signal transduction"/>
    <property type="evidence" value="ECO:0007669"/>
    <property type="project" value="InterPro"/>
</dbReference>
<dbReference type="PROSITE" id="PS01225">
    <property type="entry name" value="CTCK_2"/>
    <property type="match status" value="1"/>
</dbReference>
<evidence type="ECO:0008006" key="13">
    <source>
        <dbReference type="Google" id="ProtNLM"/>
    </source>
</evidence>
<accession>A0A9D3TBX8</accession>
<dbReference type="GO" id="GO:0045597">
    <property type="term" value="P:positive regulation of cell differentiation"/>
    <property type="evidence" value="ECO:0007669"/>
    <property type="project" value="TreeGrafter"/>
</dbReference>
<comment type="subcellular location">
    <subcellularLocation>
        <location evidence="1">Secreted</location>
    </subcellularLocation>
</comment>
<name>A0A9D3TBX8_MEGAT</name>
<dbReference type="InterPro" id="IPR009030">
    <property type="entry name" value="Growth_fac_rcpt_cys_sf"/>
</dbReference>
<keyword evidence="5" id="KW-1015">Disulfide bond</keyword>